<dbReference type="PROSITE" id="PS50931">
    <property type="entry name" value="HTH_LYSR"/>
    <property type="match status" value="1"/>
</dbReference>
<accession>A0A545TQ84</accession>
<dbReference type="InterPro" id="IPR000847">
    <property type="entry name" value="LysR_HTH_N"/>
</dbReference>
<evidence type="ECO:0000256" key="1">
    <source>
        <dbReference type="ARBA" id="ARBA00009437"/>
    </source>
</evidence>
<comment type="similarity">
    <text evidence="1">Belongs to the LysR transcriptional regulatory family.</text>
</comment>
<evidence type="ECO:0000256" key="4">
    <source>
        <dbReference type="ARBA" id="ARBA00023163"/>
    </source>
</evidence>
<dbReference type="PANTHER" id="PTHR30419">
    <property type="entry name" value="HTH-TYPE TRANSCRIPTIONAL REGULATOR YBHD"/>
    <property type="match status" value="1"/>
</dbReference>
<dbReference type="InterPro" id="IPR036390">
    <property type="entry name" value="WH_DNA-bd_sf"/>
</dbReference>
<dbReference type="InterPro" id="IPR036388">
    <property type="entry name" value="WH-like_DNA-bd_sf"/>
</dbReference>
<dbReference type="AlphaFoldDB" id="A0A545TQ84"/>
<dbReference type="GO" id="GO:0003677">
    <property type="term" value="F:DNA binding"/>
    <property type="evidence" value="ECO:0007669"/>
    <property type="project" value="UniProtKB-KW"/>
</dbReference>
<dbReference type="OrthoDB" id="9808620at2"/>
<dbReference type="InterPro" id="IPR005119">
    <property type="entry name" value="LysR_subst-bd"/>
</dbReference>
<evidence type="ECO:0000313" key="6">
    <source>
        <dbReference type="EMBL" id="TQV79368.1"/>
    </source>
</evidence>
<dbReference type="SUPFAM" id="SSF53850">
    <property type="entry name" value="Periplasmic binding protein-like II"/>
    <property type="match status" value="1"/>
</dbReference>
<organism evidence="6 7">
    <name type="scientific">Denitrobaculum tricleocarpae</name>
    <dbReference type="NCBI Taxonomy" id="2591009"/>
    <lineage>
        <taxon>Bacteria</taxon>
        <taxon>Pseudomonadati</taxon>
        <taxon>Pseudomonadota</taxon>
        <taxon>Alphaproteobacteria</taxon>
        <taxon>Rhodospirillales</taxon>
        <taxon>Rhodospirillaceae</taxon>
        <taxon>Denitrobaculum</taxon>
    </lineage>
</organism>
<keyword evidence="3" id="KW-0238">DNA-binding</keyword>
<dbReference type="SUPFAM" id="SSF46785">
    <property type="entry name" value="Winged helix' DNA-binding domain"/>
    <property type="match status" value="1"/>
</dbReference>
<dbReference type="Pfam" id="PF03466">
    <property type="entry name" value="LysR_substrate"/>
    <property type="match status" value="1"/>
</dbReference>
<proteinExistence type="inferred from homology"/>
<sequence length="294" mass="32766">MRPSPYQITAFTHAAREKSFSNAAAVLGVTQSSITQHVAKLERLMGTQLLIRRREGLELTRAGQDLFAVSDRLRTLEQLIAEKIDDYSELSAGNLRIIANAPRPALPSIARYSALYPQVQIEFSLASWTMAMRKLREREVEIAVIVSPERSDDLFIRDIGISRYKAFVRKDHPIAKRKKIDLRDLADEILILPEDGSLTQKLISAKAKKLGITFSRLIKTTSFPVVKEAILHGVGIGLMLEDGQFPSNHLAAVEVEEMNEAHSLCIVTPADKRDLRLVKSFFNVVVDGSYGEAG</sequence>
<name>A0A545TQ84_9PROT</name>
<dbReference type="EMBL" id="VHSH01000005">
    <property type="protein sequence ID" value="TQV79368.1"/>
    <property type="molecule type" value="Genomic_DNA"/>
</dbReference>
<keyword evidence="7" id="KW-1185">Reference proteome</keyword>
<dbReference type="GO" id="GO:0003700">
    <property type="term" value="F:DNA-binding transcription factor activity"/>
    <property type="evidence" value="ECO:0007669"/>
    <property type="project" value="InterPro"/>
</dbReference>
<evidence type="ECO:0000256" key="3">
    <source>
        <dbReference type="ARBA" id="ARBA00023125"/>
    </source>
</evidence>
<dbReference type="GO" id="GO:0005829">
    <property type="term" value="C:cytosol"/>
    <property type="evidence" value="ECO:0007669"/>
    <property type="project" value="TreeGrafter"/>
</dbReference>
<protein>
    <submittedName>
        <fullName evidence="6">LysR family transcriptional regulator</fullName>
    </submittedName>
</protein>
<dbReference type="Gene3D" id="3.40.190.290">
    <property type="match status" value="1"/>
</dbReference>
<dbReference type="Proteomes" id="UP000315252">
    <property type="component" value="Unassembled WGS sequence"/>
</dbReference>
<dbReference type="Gene3D" id="1.10.10.10">
    <property type="entry name" value="Winged helix-like DNA-binding domain superfamily/Winged helix DNA-binding domain"/>
    <property type="match status" value="1"/>
</dbReference>
<evidence type="ECO:0000259" key="5">
    <source>
        <dbReference type="PROSITE" id="PS50931"/>
    </source>
</evidence>
<gene>
    <name evidence="6" type="ORF">FKG95_17130</name>
</gene>
<dbReference type="InterPro" id="IPR050950">
    <property type="entry name" value="HTH-type_LysR_regulators"/>
</dbReference>
<keyword evidence="4" id="KW-0804">Transcription</keyword>
<reference evidence="6 7" key="1">
    <citation type="submission" date="2019-06" db="EMBL/GenBank/DDBJ databases">
        <title>Whole genome sequence for Rhodospirillaceae sp. R148.</title>
        <authorList>
            <person name="Wang G."/>
        </authorList>
    </citation>
    <scope>NUCLEOTIDE SEQUENCE [LARGE SCALE GENOMIC DNA]</scope>
    <source>
        <strain evidence="6 7">R148</strain>
    </source>
</reference>
<evidence type="ECO:0000256" key="2">
    <source>
        <dbReference type="ARBA" id="ARBA00023015"/>
    </source>
</evidence>
<dbReference type="PRINTS" id="PR00039">
    <property type="entry name" value="HTHLYSR"/>
</dbReference>
<evidence type="ECO:0000313" key="7">
    <source>
        <dbReference type="Proteomes" id="UP000315252"/>
    </source>
</evidence>
<dbReference type="RefSeq" id="WP_142897592.1">
    <property type="nucleotide sequence ID" value="NZ_ML660056.1"/>
</dbReference>
<comment type="caution">
    <text evidence="6">The sequence shown here is derived from an EMBL/GenBank/DDBJ whole genome shotgun (WGS) entry which is preliminary data.</text>
</comment>
<keyword evidence="2" id="KW-0805">Transcription regulation</keyword>
<dbReference type="Pfam" id="PF00126">
    <property type="entry name" value="HTH_1"/>
    <property type="match status" value="1"/>
</dbReference>
<feature type="domain" description="HTH lysR-type" evidence="5">
    <location>
        <begin position="3"/>
        <end position="60"/>
    </location>
</feature>
<dbReference type="PANTHER" id="PTHR30419:SF7">
    <property type="entry name" value="HTH-TYPE TRANSCRIPTIONAL REGULATOR TDCA"/>
    <property type="match status" value="1"/>
</dbReference>
<dbReference type="CDD" id="cd05466">
    <property type="entry name" value="PBP2_LTTR_substrate"/>
    <property type="match status" value="1"/>
</dbReference>